<evidence type="ECO:0000313" key="1">
    <source>
        <dbReference type="EMBL" id="NHO64786.1"/>
    </source>
</evidence>
<dbReference type="EMBL" id="JAAONZ010000002">
    <property type="protein sequence ID" value="NHO64786.1"/>
    <property type="molecule type" value="Genomic_DNA"/>
</dbReference>
<dbReference type="Proteomes" id="UP000787472">
    <property type="component" value="Unassembled WGS sequence"/>
</dbReference>
<name>A0A9E5JST3_9GAMM</name>
<organism evidence="1 2">
    <name type="scientific">Pseudomaricurvus hydrocarbonicus</name>
    <dbReference type="NCBI Taxonomy" id="1470433"/>
    <lineage>
        <taxon>Bacteria</taxon>
        <taxon>Pseudomonadati</taxon>
        <taxon>Pseudomonadota</taxon>
        <taxon>Gammaproteobacteria</taxon>
        <taxon>Cellvibrionales</taxon>
        <taxon>Cellvibrionaceae</taxon>
        <taxon>Pseudomaricurvus</taxon>
    </lineage>
</organism>
<accession>A0A9E5JST3</accession>
<gene>
    <name evidence="1" type="ORF">G8770_04440</name>
</gene>
<keyword evidence="2" id="KW-1185">Reference proteome</keyword>
<evidence type="ECO:0000313" key="2">
    <source>
        <dbReference type="Proteomes" id="UP000787472"/>
    </source>
</evidence>
<protein>
    <submittedName>
        <fullName evidence="1">Uncharacterized protein</fullName>
    </submittedName>
</protein>
<sequence>MSDIHIDDFYKDAGKILVQLYRSFPRKFLLLVEDISGPDTPDEYGLHSQRHQSCFGAALWLSDSGYITYDATIRQEGLDQVILTHKAFTLLSARAGFVESASEGNPELPLSVFENQQTNIHQLREALRSGASHQIRQVMHNIMLEAKHH</sequence>
<dbReference type="AlphaFoldDB" id="A0A9E5JST3"/>
<comment type="caution">
    <text evidence="1">The sequence shown here is derived from an EMBL/GenBank/DDBJ whole genome shotgun (WGS) entry which is preliminary data.</text>
</comment>
<reference evidence="1" key="1">
    <citation type="submission" date="2020-03" db="EMBL/GenBank/DDBJ databases">
        <authorList>
            <person name="Guo F."/>
        </authorList>
    </citation>
    <scope>NUCLEOTIDE SEQUENCE</scope>
    <source>
        <strain evidence="1">JCM 30134</strain>
    </source>
</reference>
<dbReference type="RefSeq" id="WP_167182196.1">
    <property type="nucleotide sequence ID" value="NZ_JAAONZ010000002.1"/>
</dbReference>
<proteinExistence type="predicted"/>